<organism evidence="9 10">
    <name type="scientific">Lachancea meyersii CBS 8951</name>
    <dbReference type="NCBI Taxonomy" id="1266667"/>
    <lineage>
        <taxon>Eukaryota</taxon>
        <taxon>Fungi</taxon>
        <taxon>Dikarya</taxon>
        <taxon>Ascomycota</taxon>
        <taxon>Saccharomycotina</taxon>
        <taxon>Saccharomycetes</taxon>
        <taxon>Saccharomycetales</taxon>
        <taxon>Saccharomycetaceae</taxon>
        <taxon>Lachancea</taxon>
    </lineage>
</organism>
<dbReference type="PANTHER" id="PTHR11727:SF17">
    <property type="entry name" value="DIMETHYLADENOSINE TRANSFERASE 1, MITOCHONDRIAL"/>
    <property type="match status" value="1"/>
</dbReference>
<evidence type="ECO:0000256" key="2">
    <source>
        <dbReference type="ARBA" id="ARBA00022603"/>
    </source>
</evidence>
<dbReference type="InterPro" id="IPR029063">
    <property type="entry name" value="SAM-dependent_MTases_sf"/>
</dbReference>
<keyword evidence="4 7" id="KW-0949">S-adenosyl-L-methionine</keyword>
<proteinExistence type="inferred from homology"/>
<evidence type="ECO:0000256" key="6">
    <source>
        <dbReference type="ARBA" id="ARBA00024915"/>
    </source>
</evidence>
<dbReference type="AlphaFoldDB" id="A0A1G4JQ47"/>
<keyword evidence="3 7" id="KW-0808">Transferase</keyword>
<dbReference type="EC" id="2.1.1.-" evidence="8"/>
<keyword evidence="8" id="KW-0698">rRNA processing</keyword>
<dbReference type="Proteomes" id="UP000191144">
    <property type="component" value="Chromosome F"/>
</dbReference>
<dbReference type="EMBL" id="LT598477">
    <property type="protein sequence ID" value="SCU92869.1"/>
    <property type="molecule type" value="Genomic_DNA"/>
</dbReference>
<evidence type="ECO:0000313" key="9">
    <source>
        <dbReference type="EMBL" id="SCU92869.1"/>
    </source>
</evidence>
<keyword evidence="5 7" id="KW-0694">RNA-binding</keyword>
<dbReference type="InterPro" id="IPR023165">
    <property type="entry name" value="rRNA_Ade_diMease-like_C"/>
</dbReference>
<feature type="binding site" evidence="7">
    <location>
        <position position="142"/>
    </location>
    <ligand>
        <name>S-adenosyl-L-methionine</name>
        <dbReference type="ChEBI" id="CHEBI:59789"/>
    </ligand>
</feature>
<evidence type="ECO:0000256" key="8">
    <source>
        <dbReference type="RuleBase" id="RU362106"/>
    </source>
</evidence>
<evidence type="ECO:0000256" key="1">
    <source>
        <dbReference type="ARBA" id="ARBA00004173"/>
    </source>
</evidence>
<name>A0A1G4JQ47_9SACH</name>
<comment type="subcellular location">
    <subcellularLocation>
        <location evidence="1">Mitochondrion</location>
    </subcellularLocation>
</comment>
<keyword evidence="2 7" id="KW-0489">Methyltransferase</keyword>
<dbReference type="GO" id="GO:0000179">
    <property type="term" value="F:rRNA (adenine-N6,N6-)-dimethyltransferase activity"/>
    <property type="evidence" value="ECO:0007669"/>
    <property type="project" value="UniProtKB-UniRule"/>
</dbReference>
<sequence length="346" mass="40132">MSLAVTSLRELAQIQHYYGFRYVLNPSVHEQIFDKLKLSKTYPKLDKLKVLDLYPGPAQHSAIFNNRYRPAQHVLMDMRPDFVKHISGLLEQDKTDKPAMQLYRHDPYDWKSYTDLTDADKILVPPRKGPEAIHDEFLIMANLTGMIGEGLFMQWLACIGNRNWLQRFGRVKMLVWLQECTAVKLLAKPGDHLRSKCSLVTEAFTDTKLVATMSNKKTGTSNFSEDLMAEHQPVMFSPQDVWLPSGKPLSLLEINPRDHRIDLDNFDYVTKHLLILKSTPLYESLDSLGHGGKEYFRQVIKDQNLLEKCPKNLTLSDFLYCTELFDKWPFKPDIYLDFIDVFQDND</sequence>
<dbReference type="OrthoDB" id="16079at2759"/>
<evidence type="ECO:0000313" key="10">
    <source>
        <dbReference type="Proteomes" id="UP000191144"/>
    </source>
</evidence>
<dbReference type="Gene3D" id="1.10.8.100">
    <property type="entry name" value="Ribosomal RNA adenine dimethylase-like, domain 2"/>
    <property type="match status" value="1"/>
</dbReference>
<feature type="binding site" evidence="7">
    <location>
        <position position="23"/>
    </location>
    <ligand>
        <name>S-adenosyl-L-methionine</name>
        <dbReference type="ChEBI" id="CHEBI:59789"/>
    </ligand>
</feature>
<dbReference type="GO" id="GO:0005759">
    <property type="term" value="C:mitochondrial matrix"/>
    <property type="evidence" value="ECO:0007669"/>
    <property type="project" value="TreeGrafter"/>
</dbReference>
<evidence type="ECO:0000256" key="7">
    <source>
        <dbReference type="PROSITE-ProRule" id="PRU01026"/>
    </source>
</evidence>
<feature type="binding site" evidence="7">
    <location>
        <position position="77"/>
    </location>
    <ligand>
        <name>S-adenosyl-L-methionine</name>
        <dbReference type="ChEBI" id="CHEBI:59789"/>
    </ligand>
</feature>
<dbReference type="SUPFAM" id="SSF53335">
    <property type="entry name" value="S-adenosyl-L-methionine-dependent methyltransferases"/>
    <property type="match status" value="1"/>
</dbReference>
<dbReference type="GO" id="GO:0034245">
    <property type="term" value="C:mitochondrial DNA-directed RNA polymerase complex"/>
    <property type="evidence" value="ECO:0007669"/>
    <property type="project" value="TreeGrafter"/>
</dbReference>
<evidence type="ECO:0000256" key="5">
    <source>
        <dbReference type="ARBA" id="ARBA00022884"/>
    </source>
</evidence>
<dbReference type="InterPro" id="IPR001737">
    <property type="entry name" value="KsgA/Erm"/>
</dbReference>
<dbReference type="GO" id="GO:0034246">
    <property type="term" value="F:mitochondrial transcription factor activity"/>
    <property type="evidence" value="ECO:0007669"/>
    <property type="project" value="TreeGrafter"/>
</dbReference>
<comment type="function">
    <text evidence="6">Mitochondrial transcription factor that confers selective promoter recognition on the core subunit of the yeast mitochondrial RNA polymerase. Interacts with DNA in a non-specific manner.</text>
</comment>
<dbReference type="Gene3D" id="3.40.50.150">
    <property type="entry name" value="Vaccinia Virus protein VP39"/>
    <property type="match status" value="1"/>
</dbReference>
<gene>
    <name evidence="9" type="ORF">LAME_0F01838G</name>
</gene>
<feature type="binding site" evidence="7">
    <location>
        <position position="106"/>
    </location>
    <ligand>
        <name>S-adenosyl-L-methionine</name>
        <dbReference type="ChEBI" id="CHEBI:59789"/>
    </ligand>
</feature>
<keyword evidence="10" id="KW-1185">Reference proteome</keyword>
<comment type="similarity">
    <text evidence="7 8">Belongs to the class I-like SAM-binding methyltransferase superfamily. rRNA adenine N(6)-methyltransferase family.</text>
</comment>
<dbReference type="GO" id="GO:0006391">
    <property type="term" value="P:transcription initiation at mitochondrial promoter"/>
    <property type="evidence" value="ECO:0007669"/>
    <property type="project" value="TreeGrafter"/>
</dbReference>
<dbReference type="PANTHER" id="PTHR11727">
    <property type="entry name" value="DIMETHYLADENOSINE TRANSFERASE"/>
    <property type="match status" value="1"/>
</dbReference>
<evidence type="ECO:0000256" key="4">
    <source>
        <dbReference type="ARBA" id="ARBA00022691"/>
    </source>
</evidence>
<reference evidence="10" key="1">
    <citation type="submission" date="2016-03" db="EMBL/GenBank/DDBJ databases">
        <authorList>
            <person name="Devillers Hugo."/>
        </authorList>
    </citation>
    <scope>NUCLEOTIDE SEQUENCE [LARGE SCALE GENOMIC DNA]</scope>
</reference>
<evidence type="ECO:0000256" key="3">
    <source>
        <dbReference type="ARBA" id="ARBA00022679"/>
    </source>
</evidence>
<dbReference type="PROSITE" id="PS51689">
    <property type="entry name" value="SAM_RNA_A_N6_MT"/>
    <property type="match status" value="1"/>
</dbReference>
<comment type="caution">
    <text evidence="7">Lacks conserved residue(s) required for the propagation of feature annotation.</text>
</comment>
<protein>
    <recommendedName>
        <fullName evidence="8">rRNA adenine N(6)-methyltransferase</fullName>
        <ecNumber evidence="8">2.1.1.-</ecNumber>
    </recommendedName>
</protein>
<dbReference type="GO" id="GO:0003723">
    <property type="term" value="F:RNA binding"/>
    <property type="evidence" value="ECO:0007669"/>
    <property type="project" value="UniProtKB-UniRule"/>
</dbReference>
<accession>A0A1G4JQ47</accession>
<dbReference type="Pfam" id="PF00398">
    <property type="entry name" value="RrnaAD"/>
    <property type="match status" value="1"/>
</dbReference>